<feature type="compositionally biased region" description="Low complexity" evidence="1">
    <location>
        <begin position="235"/>
        <end position="249"/>
    </location>
</feature>
<organism evidence="2 3">
    <name type="scientific">Parasitella parasitica</name>
    <dbReference type="NCBI Taxonomy" id="35722"/>
    <lineage>
        <taxon>Eukaryota</taxon>
        <taxon>Fungi</taxon>
        <taxon>Fungi incertae sedis</taxon>
        <taxon>Mucoromycota</taxon>
        <taxon>Mucoromycotina</taxon>
        <taxon>Mucoromycetes</taxon>
        <taxon>Mucorales</taxon>
        <taxon>Mucorineae</taxon>
        <taxon>Mucoraceae</taxon>
        <taxon>Parasitella</taxon>
    </lineage>
</organism>
<evidence type="ECO:0000256" key="1">
    <source>
        <dbReference type="SAM" id="MobiDB-lite"/>
    </source>
</evidence>
<protein>
    <submittedName>
        <fullName evidence="2">Uncharacterized protein</fullName>
    </submittedName>
</protein>
<reference evidence="2 3" key="1">
    <citation type="submission" date="2014-09" db="EMBL/GenBank/DDBJ databases">
        <authorList>
            <person name="Ellenberger Sabrina"/>
        </authorList>
    </citation>
    <scope>NUCLEOTIDE SEQUENCE [LARGE SCALE GENOMIC DNA]</scope>
    <source>
        <strain evidence="2 3">CBS 412.66</strain>
    </source>
</reference>
<feature type="region of interest" description="Disordered" evidence="1">
    <location>
        <begin position="178"/>
        <end position="287"/>
    </location>
</feature>
<dbReference type="OrthoDB" id="2279977at2759"/>
<proteinExistence type="predicted"/>
<keyword evidence="3" id="KW-1185">Reference proteome</keyword>
<dbReference type="Proteomes" id="UP000054107">
    <property type="component" value="Unassembled WGS sequence"/>
</dbReference>
<evidence type="ECO:0000313" key="3">
    <source>
        <dbReference type="Proteomes" id="UP000054107"/>
    </source>
</evidence>
<gene>
    <name evidence="2" type="primary">PARPA_10586.1 scaffold 41204</name>
</gene>
<dbReference type="AlphaFoldDB" id="A0A0B7NLC5"/>
<dbReference type="EMBL" id="LN733059">
    <property type="protein sequence ID" value="CEP16330.1"/>
    <property type="molecule type" value="Genomic_DNA"/>
</dbReference>
<sequence>MLYSVHNPTSPKKTELQQDEVEASSILVSLANHQYSTSNKKEKTKSMSIHNLLESDHRVGSRELSHPVSPPCALNERMQLSPENYIGHTMQPKAQMTIQHNQESQCQPPAHQPNQHCRMTREHEYYHSPPNASMDYSKHYTRMKCNPKIRRNALQAYISYKTFTDIKRRRMGTAMHKHNIAPPASSPYNNNALIKPDPHASHYKHHPRQHQLASPPYYHQHYSQQSPPYHRKHNQQQQYRANQQFQQLLSPPPPSPTQIISVQAKPPLSSTSCSPLEDRMPSPTTSKVIVDQPLTAFLRHNRSLVTKTSPPPLAPQQYQDQHYYQADNIPLSPPIPRRYNGNRR</sequence>
<accession>A0A0B7NLC5</accession>
<name>A0A0B7NLC5_9FUNG</name>
<evidence type="ECO:0000313" key="2">
    <source>
        <dbReference type="EMBL" id="CEP16330.1"/>
    </source>
</evidence>